<reference evidence="5" key="2">
    <citation type="submission" date="2021-01" db="UniProtKB">
        <authorList>
            <consortium name="EnsemblMetazoa"/>
        </authorList>
    </citation>
    <scope>IDENTIFICATION</scope>
</reference>
<protein>
    <recommendedName>
        <fullName evidence="4">Saposin B-type domain-containing protein</fullName>
    </recommendedName>
</protein>
<dbReference type="InterPro" id="IPR008139">
    <property type="entry name" value="SaposinB_dom"/>
</dbReference>
<sequence length="205" mass="22839">MNCSLPSLLSALVVILVAFDFVQGEMKPTKFAKEVVCEGCHAVIAETNKILGKGKRTDKTVMNSLRGICNAQRLNQYEFSPPTMKKVCDYWTENYETEIKAALTNGLPEDEQEIELCWISTDICKGVDRSHFRINKYEGPSKRKILAATKASTGEAVDEVADEVTDEPPAEKKEDVKEEKKDKKTSGKKSSKSKTKKDGKGKDEL</sequence>
<feature type="region of interest" description="Disordered" evidence="2">
    <location>
        <begin position="150"/>
        <end position="205"/>
    </location>
</feature>
<dbReference type="AlphaFoldDB" id="A0A7M7T1Q5"/>
<dbReference type="InParanoid" id="A0A7M7T1Q5"/>
<dbReference type="EnsemblMetazoa" id="XM_030991516">
    <property type="protein sequence ID" value="XP_030847376"/>
    <property type="gene ID" value="LOC115926626"/>
</dbReference>
<keyword evidence="6" id="KW-1185">Reference proteome</keyword>
<feature type="chain" id="PRO_5029602772" description="Saposin B-type domain-containing protein" evidence="3">
    <location>
        <begin position="25"/>
        <end position="205"/>
    </location>
</feature>
<evidence type="ECO:0000256" key="2">
    <source>
        <dbReference type="SAM" id="MobiDB-lite"/>
    </source>
</evidence>
<keyword evidence="3" id="KW-0732">Signal</keyword>
<evidence type="ECO:0000256" key="3">
    <source>
        <dbReference type="SAM" id="SignalP"/>
    </source>
</evidence>
<dbReference type="RefSeq" id="XP_030847376.1">
    <property type="nucleotide sequence ID" value="XM_030991516.1"/>
</dbReference>
<evidence type="ECO:0000256" key="1">
    <source>
        <dbReference type="ARBA" id="ARBA00023157"/>
    </source>
</evidence>
<dbReference type="KEGG" id="spu:115926626"/>
<feature type="signal peptide" evidence="3">
    <location>
        <begin position="1"/>
        <end position="24"/>
    </location>
</feature>
<dbReference type="SUPFAM" id="SSF47862">
    <property type="entry name" value="Saposin"/>
    <property type="match status" value="1"/>
</dbReference>
<feature type="compositionally biased region" description="Basic residues" evidence="2">
    <location>
        <begin position="186"/>
        <end position="195"/>
    </location>
</feature>
<feature type="domain" description="Saposin B-type" evidence="4">
    <location>
        <begin position="33"/>
        <end position="128"/>
    </location>
</feature>
<keyword evidence="1" id="KW-1015">Disulfide bond</keyword>
<accession>A0A7M7T1Q5</accession>
<dbReference type="Proteomes" id="UP000007110">
    <property type="component" value="Unassembled WGS sequence"/>
</dbReference>
<dbReference type="PROSITE" id="PS50015">
    <property type="entry name" value="SAP_B"/>
    <property type="match status" value="1"/>
</dbReference>
<feature type="compositionally biased region" description="Acidic residues" evidence="2">
    <location>
        <begin position="156"/>
        <end position="168"/>
    </location>
</feature>
<dbReference type="InterPro" id="IPR011001">
    <property type="entry name" value="Saposin-like"/>
</dbReference>
<dbReference type="GeneID" id="115926626"/>
<evidence type="ECO:0000313" key="6">
    <source>
        <dbReference type="Proteomes" id="UP000007110"/>
    </source>
</evidence>
<evidence type="ECO:0000313" key="5">
    <source>
        <dbReference type="EnsemblMetazoa" id="XP_030847376"/>
    </source>
</evidence>
<dbReference type="Gene3D" id="1.10.225.10">
    <property type="entry name" value="Saposin-like"/>
    <property type="match status" value="1"/>
</dbReference>
<proteinExistence type="predicted"/>
<reference evidence="6" key="1">
    <citation type="submission" date="2015-02" db="EMBL/GenBank/DDBJ databases">
        <title>Genome sequencing for Strongylocentrotus purpuratus.</title>
        <authorList>
            <person name="Murali S."/>
            <person name="Liu Y."/>
            <person name="Vee V."/>
            <person name="English A."/>
            <person name="Wang M."/>
            <person name="Skinner E."/>
            <person name="Han Y."/>
            <person name="Muzny D.M."/>
            <person name="Worley K.C."/>
            <person name="Gibbs R.A."/>
        </authorList>
    </citation>
    <scope>NUCLEOTIDE SEQUENCE</scope>
</reference>
<organism evidence="5 6">
    <name type="scientific">Strongylocentrotus purpuratus</name>
    <name type="common">Purple sea urchin</name>
    <dbReference type="NCBI Taxonomy" id="7668"/>
    <lineage>
        <taxon>Eukaryota</taxon>
        <taxon>Metazoa</taxon>
        <taxon>Echinodermata</taxon>
        <taxon>Eleutherozoa</taxon>
        <taxon>Echinozoa</taxon>
        <taxon>Echinoidea</taxon>
        <taxon>Euechinoidea</taxon>
        <taxon>Echinacea</taxon>
        <taxon>Camarodonta</taxon>
        <taxon>Echinidea</taxon>
        <taxon>Strongylocentrotidae</taxon>
        <taxon>Strongylocentrotus</taxon>
    </lineage>
</organism>
<feature type="compositionally biased region" description="Basic and acidic residues" evidence="2">
    <location>
        <begin position="196"/>
        <end position="205"/>
    </location>
</feature>
<evidence type="ECO:0000259" key="4">
    <source>
        <dbReference type="PROSITE" id="PS50015"/>
    </source>
</evidence>
<name>A0A7M7T1Q5_STRPU</name>
<feature type="compositionally biased region" description="Basic and acidic residues" evidence="2">
    <location>
        <begin position="169"/>
        <end position="185"/>
    </location>
</feature>
<dbReference type="OrthoDB" id="5984892at2759"/>
<dbReference type="OMA" id="ECCSATV"/>